<comment type="caution">
    <text evidence="3">The sequence shown here is derived from an EMBL/GenBank/DDBJ whole genome shotgun (WGS) entry which is preliminary data.</text>
</comment>
<accession>A0A1A9FV37</accession>
<dbReference type="RefSeq" id="WP_007880671.1">
    <property type="nucleotide sequence ID" value="NZ_CAXURC020000003.1"/>
</dbReference>
<evidence type="ECO:0000256" key="2">
    <source>
        <dbReference type="SAM" id="SignalP"/>
    </source>
</evidence>
<dbReference type="KEGG" id="ops:A8A54_20080"/>
<feature type="region of interest" description="Disordered" evidence="1">
    <location>
        <begin position="30"/>
        <end position="54"/>
    </location>
</feature>
<keyword evidence="4" id="KW-1185">Reference proteome</keyword>
<evidence type="ECO:0000313" key="4">
    <source>
        <dbReference type="Proteomes" id="UP000216188"/>
    </source>
</evidence>
<feature type="compositionally biased region" description="Basic and acidic residues" evidence="1">
    <location>
        <begin position="38"/>
        <end position="54"/>
    </location>
</feature>
<dbReference type="EMBL" id="NNRM01000044">
    <property type="protein sequence ID" value="OYR22403.1"/>
    <property type="molecule type" value="Genomic_DNA"/>
</dbReference>
<dbReference type="AlphaFoldDB" id="A0A1A9FV37"/>
<organism evidence="3 4">
    <name type="scientific">Brucella pseudogrignonensis</name>
    <dbReference type="NCBI Taxonomy" id="419475"/>
    <lineage>
        <taxon>Bacteria</taxon>
        <taxon>Pseudomonadati</taxon>
        <taxon>Pseudomonadota</taxon>
        <taxon>Alphaproteobacteria</taxon>
        <taxon>Hyphomicrobiales</taxon>
        <taxon>Brucellaceae</taxon>
        <taxon>Brucella/Ochrobactrum group</taxon>
        <taxon>Brucella</taxon>
    </lineage>
</organism>
<sequence length="108" mass="12179">MVKYSTIAAVIASVLISAAPAYAQSIEIGPNGIQVNPDGERRMMRERRPDRGEISERRAARIARDEGMDEVETIARRRGVFVVRGIDRRDNDMRVVIDRLTGDVLEVR</sequence>
<name>A0A1A9FV37_9HYPH</name>
<dbReference type="Proteomes" id="UP000216188">
    <property type="component" value="Unassembled WGS sequence"/>
</dbReference>
<protein>
    <recommendedName>
        <fullName evidence="5">PepSY domain-containing protein</fullName>
    </recommendedName>
</protein>
<dbReference type="STRING" id="419475.A8A54_20080"/>
<reference evidence="3 4" key="1">
    <citation type="submission" date="2017-07" db="EMBL/GenBank/DDBJ databases">
        <title>Phylogenetic study on the rhizospheric bacterium Ochrobactrum sp. A44.</title>
        <authorList>
            <person name="Krzyzanowska D.M."/>
            <person name="Ossowicki A."/>
            <person name="Rajewska M."/>
            <person name="Maciag T."/>
            <person name="Kaczynski Z."/>
            <person name="Czerwicka M."/>
            <person name="Jafra S."/>
        </authorList>
    </citation>
    <scope>NUCLEOTIDE SEQUENCE [LARGE SCALE GENOMIC DNA]</scope>
    <source>
        <strain evidence="3 4">CCUG 30717</strain>
    </source>
</reference>
<evidence type="ECO:0000256" key="1">
    <source>
        <dbReference type="SAM" id="MobiDB-lite"/>
    </source>
</evidence>
<evidence type="ECO:0000313" key="3">
    <source>
        <dbReference type="EMBL" id="OYR22403.1"/>
    </source>
</evidence>
<feature type="chain" id="PRO_5008387585" description="PepSY domain-containing protein" evidence="2">
    <location>
        <begin position="24"/>
        <end position="108"/>
    </location>
</feature>
<gene>
    <name evidence="3" type="ORF">CEV34_4235</name>
</gene>
<keyword evidence="2" id="KW-0732">Signal</keyword>
<feature type="signal peptide" evidence="2">
    <location>
        <begin position="1"/>
        <end position="23"/>
    </location>
</feature>
<evidence type="ECO:0008006" key="5">
    <source>
        <dbReference type="Google" id="ProtNLM"/>
    </source>
</evidence>
<dbReference type="OrthoDB" id="8160865at2"/>
<proteinExistence type="predicted"/>